<comment type="caution">
    <text evidence="7">The sequence shown here is derived from an EMBL/GenBank/DDBJ whole genome shotgun (WGS) entry which is preliminary data.</text>
</comment>
<dbReference type="EMBL" id="JBBXJM010000002">
    <property type="protein sequence ID" value="KAL1410987.1"/>
    <property type="molecule type" value="Genomic_DNA"/>
</dbReference>
<name>A0ABR3Q908_9TREE</name>
<dbReference type="PANTHER" id="PTHR31069">
    <property type="entry name" value="OLEATE-ACTIVATED TRANSCRIPTION FACTOR 1-RELATED"/>
    <property type="match status" value="1"/>
</dbReference>
<evidence type="ECO:0000256" key="3">
    <source>
        <dbReference type="ARBA" id="ARBA00023163"/>
    </source>
</evidence>
<evidence type="ECO:0000256" key="4">
    <source>
        <dbReference type="ARBA" id="ARBA00023242"/>
    </source>
</evidence>
<dbReference type="SUPFAM" id="SSF57701">
    <property type="entry name" value="Zn2/Cys6 DNA-binding domain"/>
    <property type="match status" value="1"/>
</dbReference>
<sequence length="280" mass="29660">MPYNYSVPGQVDYLAGDYTNINGVIPQLQAEHYVAGTADDYNQVTLSNWAEANPADPNGGVPSLVTDDANGGQVVIPEHHAAQALSVTGNGDGEKPKKLVLACHFCRGRKLKCDGGRPTCTHCAKRQLVCTYDEQVRRRGPGKRTKEMRERAAREAEAAGLGLNPESLAHLTGEPGPSSLMEAPKKAGRKRKSEAVDEAEKKARMEQEHAEAQAAVQAAAQAHAAAQLSAHVGLEHSLGEHDQPLIDPALAGEGGAVLDLPPLEPGTLGQVIQQLNGAQQ</sequence>
<dbReference type="Pfam" id="PF00172">
    <property type="entry name" value="Zn_clus"/>
    <property type="match status" value="1"/>
</dbReference>
<feature type="domain" description="Zn(2)-C6 fungal-type" evidence="6">
    <location>
        <begin position="102"/>
        <end position="132"/>
    </location>
</feature>
<keyword evidence="3" id="KW-0804">Transcription</keyword>
<evidence type="ECO:0000259" key="6">
    <source>
        <dbReference type="PROSITE" id="PS50048"/>
    </source>
</evidence>
<dbReference type="RefSeq" id="XP_069210931.1">
    <property type="nucleotide sequence ID" value="XM_069350545.1"/>
</dbReference>
<dbReference type="GeneID" id="95982973"/>
<evidence type="ECO:0000256" key="1">
    <source>
        <dbReference type="ARBA" id="ARBA00023015"/>
    </source>
</evidence>
<keyword evidence="4" id="KW-0539">Nucleus</keyword>
<accession>A0ABR3Q908</accession>
<evidence type="ECO:0000313" key="8">
    <source>
        <dbReference type="Proteomes" id="UP001565368"/>
    </source>
</evidence>
<proteinExistence type="predicted"/>
<organism evidence="7 8">
    <name type="scientific">Vanrija albida</name>
    <dbReference type="NCBI Taxonomy" id="181172"/>
    <lineage>
        <taxon>Eukaryota</taxon>
        <taxon>Fungi</taxon>
        <taxon>Dikarya</taxon>
        <taxon>Basidiomycota</taxon>
        <taxon>Agaricomycotina</taxon>
        <taxon>Tremellomycetes</taxon>
        <taxon>Trichosporonales</taxon>
        <taxon>Trichosporonaceae</taxon>
        <taxon>Vanrija</taxon>
    </lineage>
</organism>
<dbReference type="Proteomes" id="UP001565368">
    <property type="component" value="Unassembled WGS sequence"/>
</dbReference>
<reference evidence="7 8" key="1">
    <citation type="submission" date="2023-08" db="EMBL/GenBank/DDBJ databases">
        <title>Annotated Genome Sequence of Vanrija albida AlHP1.</title>
        <authorList>
            <person name="Herzog R."/>
        </authorList>
    </citation>
    <scope>NUCLEOTIDE SEQUENCE [LARGE SCALE GENOMIC DNA]</scope>
    <source>
        <strain evidence="7 8">AlHP1</strain>
    </source>
</reference>
<keyword evidence="8" id="KW-1185">Reference proteome</keyword>
<evidence type="ECO:0000256" key="5">
    <source>
        <dbReference type="SAM" id="MobiDB-lite"/>
    </source>
</evidence>
<dbReference type="InterPro" id="IPR036864">
    <property type="entry name" value="Zn2-C6_fun-type_DNA-bd_sf"/>
</dbReference>
<dbReference type="InterPro" id="IPR050675">
    <property type="entry name" value="OAF3"/>
</dbReference>
<dbReference type="PANTHER" id="PTHR31069:SF32">
    <property type="entry name" value="ARGININE METABOLISM REGULATION PROTEIN II"/>
    <property type="match status" value="1"/>
</dbReference>
<keyword evidence="2" id="KW-0238">DNA-binding</keyword>
<dbReference type="Gene3D" id="4.10.240.10">
    <property type="entry name" value="Zn(2)-C6 fungal-type DNA-binding domain"/>
    <property type="match status" value="1"/>
</dbReference>
<dbReference type="PROSITE" id="PS00463">
    <property type="entry name" value="ZN2_CY6_FUNGAL_1"/>
    <property type="match status" value="1"/>
</dbReference>
<dbReference type="SMART" id="SM00066">
    <property type="entry name" value="GAL4"/>
    <property type="match status" value="1"/>
</dbReference>
<feature type="compositionally biased region" description="Basic and acidic residues" evidence="5">
    <location>
        <begin position="144"/>
        <end position="157"/>
    </location>
</feature>
<dbReference type="PROSITE" id="PS50048">
    <property type="entry name" value="ZN2_CY6_FUNGAL_2"/>
    <property type="match status" value="1"/>
</dbReference>
<protein>
    <recommendedName>
        <fullName evidence="6">Zn(2)-C6 fungal-type domain-containing protein</fullName>
    </recommendedName>
</protein>
<dbReference type="CDD" id="cd00067">
    <property type="entry name" value="GAL4"/>
    <property type="match status" value="1"/>
</dbReference>
<evidence type="ECO:0000313" key="7">
    <source>
        <dbReference type="EMBL" id="KAL1410987.1"/>
    </source>
</evidence>
<gene>
    <name evidence="7" type="ORF">Q8F55_001930</name>
</gene>
<keyword evidence="1" id="KW-0805">Transcription regulation</keyword>
<dbReference type="InterPro" id="IPR001138">
    <property type="entry name" value="Zn2Cys6_DnaBD"/>
</dbReference>
<evidence type="ECO:0000256" key="2">
    <source>
        <dbReference type="ARBA" id="ARBA00023125"/>
    </source>
</evidence>
<feature type="region of interest" description="Disordered" evidence="5">
    <location>
        <begin position="139"/>
        <end position="195"/>
    </location>
</feature>